<dbReference type="EMBL" id="NHRY01000037">
    <property type="protein sequence ID" value="PPQ38823.1"/>
    <property type="molecule type" value="Genomic_DNA"/>
</dbReference>
<organism evidence="1 2">
    <name type="scientific">Rhodopila globiformis</name>
    <name type="common">Rhodopseudomonas globiformis</name>
    <dbReference type="NCBI Taxonomy" id="1071"/>
    <lineage>
        <taxon>Bacteria</taxon>
        <taxon>Pseudomonadati</taxon>
        <taxon>Pseudomonadota</taxon>
        <taxon>Alphaproteobacteria</taxon>
        <taxon>Acetobacterales</taxon>
        <taxon>Acetobacteraceae</taxon>
        <taxon>Rhodopila</taxon>
    </lineage>
</organism>
<dbReference type="Proteomes" id="UP000239724">
    <property type="component" value="Unassembled WGS sequence"/>
</dbReference>
<evidence type="ECO:0000313" key="1">
    <source>
        <dbReference type="EMBL" id="PPQ38823.1"/>
    </source>
</evidence>
<protein>
    <submittedName>
        <fullName evidence="1">Uncharacterized protein</fullName>
    </submittedName>
</protein>
<reference evidence="1 2" key="1">
    <citation type="journal article" date="2018" name="Arch. Microbiol.">
        <title>New insights into the metabolic potential of the phototrophic purple bacterium Rhodopila globiformis DSM 161(T) from its draft genome sequence and evidence for a vanadium-dependent nitrogenase.</title>
        <authorList>
            <person name="Imhoff J.F."/>
            <person name="Rahn T."/>
            <person name="Kunzel S."/>
            <person name="Neulinger S.C."/>
        </authorList>
    </citation>
    <scope>NUCLEOTIDE SEQUENCE [LARGE SCALE GENOMIC DNA]</scope>
    <source>
        <strain evidence="1 2">DSM 161</strain>
    </source>
</reference>
<dbReference type="AlphaFoldDB" id="A0A2S6NNE9"/>
<comment type="caution">
    <text evidence="1">The sequence shown here is derived from an EMBL/GenBank/DDBJ whole genome shotgun (WGS) entry which is preliminary data.</text>
</comment>
<accession>A0A2S6NNE9</accession>
<gene>
    <name evidence="1" type="ORF">CCS01_01815</name>
</gene>
<keyword evidence="2" id="KW-1185">Reference proteome</keyword>
<proteinExistence type="predicted"/>
<evidence type="ECO:0000313" key="2">
    <source>
        <dbReference type="Proteomes" id="UP000239724"/>
    </source>
</evidence>
<name>A0A2S6NNE9_RHOGL</name>
<sequence length="166" mass="18179">MIRWRDGLRLSTYVRAPWKLGQRHRSRTSVTGTLRTLKIMRAGIQADGLSAEELRGELLQLARYGRVLVLLDACHSGAMTMNDAGITLDADALRIGLAAANVTVLTSSSGSETSQKRDAWQHGPFTTADRRLVGTQTACLHRHGPACPGHLFQHVCRDRWPGQAGP</sequence>
<dbReference type="Gene3D" id="3.40.50.1460">
    <property type="match status" value="1"/>
</dbReference>